<protein>
    <submittedName>
        <fullName evidence="1">Uncharacterized protein</fullName>
    </submittedName>
</protein>
<gene>
    <name evidence="1" type="ordered locus">SeSA_A3959</name>
</gene>
<dbReference type="AlphaFoldDB" id="A0A0N1QXE1"/>
<name>A0A0N1QXE1_SALSV</name>
<dbReference type="EMBL" id="CP001127">
    <property type="protein sequence ID" value="ACF91100.1"/>
    <property type="molecule type" value="Genomic_DNA"/>
</dbReference>
<dbReference type="HOGENOM" id="CLU_217289_0_0_6"/>
<proteinExistence type="predicted"/>
<dbReference type="Proteomes" id="UP000001865">
    <property type="component" value="Chromosome"/>
</dbReference>
<sequence>MGSNIKTCCDAGNRMAALNNLFYRFNFKRFGITFTAHGLFSLSHLK</sequence>
<reference evidence="1 2" key="1">
    <citation type="journal article" date="2011" name="J. Bacteriol.">
        <title>Comparative genomics of 28 Salmonella enterica isolates: evidence for CRISPR-mediated adaptive sublineage evolution.</title>
        <authorList>
            <person name="Fricke W.F."/>
            <person name="Mammel M.K."/>
            <person name="McDermott P.F."/>
            <person name="Tartera C."/>
            <person name="White D.G."/>
            <person name="Leclerc J.E."/>
            <person name="Ravel J."/>
            <person name="Cebula T.A."/>
        </authorList>
    </citation>
    <scope>NUCLEOTIDE SEQUENCE [LARGE SCALE GENOMIC DNA]</scope>
    <source>
        <strain evidence="1 2">CVM19633</strain>
    </source>
</reference>
<organism evidence="1 2">
    <name type="scientific">Salmonella schwarzengrund (strain CVM19633)</name>
    <dbReference type="NCBI Taxonomy" id="439843"/>
    <lineage>
        <taxon>Bacteria</taxon>
        <taxon>Pseudomonadati</taxon>
        <taxon>Pseudomonadota</taxon>
        <taxon>Gammaproteobacteria</taxon>
        <taxon>Enterobacterales</taxon>
        <taxon>Enterobacteriaceae</taxon>
        <taxon>Salmonella</taxon>
    </lineage>
</organism>
<dbReference type="KEGG" id="sew:SeSA_A3959"/>
<accession>A0A0N1QXE1</accession>
<evidence type="ECO:0000313" key="1">
    <source>
        <dbReference type="EMBL" id="ACF91100.1"/>
    </source>
</evidence>
<evidence type="ECO:0000313" key="2">
    <source>
        <dbReference type="Proteomes" id="UP000001865"/>
    </source>
</evidence>